<evidence type="ECO:0000256" key="1">
    <source>
        <dbReference type="ARBA" id="ARBA00022801"/>
    </source>
</evidence>
<protein>
    <submittedName>
        <fullName evidence="4">Metallo-beta-lactamase family protein</fullName>
    </submittedName>
</protein>
<dbReference type="InterPro" id="IPR022712">
    <property type="entry name" value="Beta_Casp"/>
</dbReference>
<name>A0ABY1QB67_9BACT</name>
<dbReference type="InterPro" id="IPR011108">
    <property type="entry name" value="RMMBL"/>
</dbReference>
<dbReference type="RefSeq" id="WP_283433654.1">
    <property type="nucleotide sequence ID" value="NZ_FXUG01000009.1"/>
</dbReference>
<dbReference type="InterPro" id="IPR001279">
    <property type="entry name" value="Metallo-B-lactamas"/>
</dbReference>
<dbReference type="InterPro" id="IPR050698">
    <property type="entry name" value="MBL"/>
</dbReference>
<keyword evidence="5" id="KW-1185">Reference proteome</keyword>
<dbReference type="SMART" id="SM01027">
    <property type="entry name" value="Beta-Casp"/>
    <property type="match status" value="1"/>
</dbReference>
<feature type="domain" description="Metallo-beta-lactamase" evidence="2">
    <location>
        <begin position="17"/>
        <end position="234"/>
    </location>
</feature>
<dbReference type="Gene3D" id="3.40.50.10890">
    <property type="match status" value="1"/>
</dbReference>
<dbReference type="Pfam" id="PF00753">
    <property type="entry name" value="Lactamase_B"/>
    <property type="match status" value="1"/>
</dbReference>
<accession>A0ABY1QB67</accession>
<dbReference type="SUPFAM" id="SSF56281">
    <property type="entry name" value="Metallo-hydrolase/oxidoreductase"/>
    <property type="match status" value="1"/>
</dbReference>
<gene>
    <name evidence="4" type="ORF">SAMN06265222_10966</name>
</gene>
<evidence type="ECO:0000313" key="4">
    <source>
        <dbReference type="EMBL" id="SMP65498.1"/>
    </source>
</evidence>
<comment type="caution">
    <text evidence="4">The sequence shown here is derived from an EMBL/GenBank/DDBJ whole genome shotgun (WGS) entry which is preliminary data.</text>
</comment>
<dbReference type="EMBL" id="FXUG01000009">
    <property type="protein sequence ID" value="SMP65498.1"/>
    <property type="molecule type" value="Genomic_DNA"/>
</dbReference>
<dbReference type="InterPro" id="IPR036866">
    <property type="entry name" value="RibonucZ/Hydroxyglut_hydro"/>
</dbReference>
<dbReference type="CDD" id="cd16295">
    <property type="entry name" value="TTHA0252-CPSF-like_MBL-fold"/>
    <property type="match status" value="1"/>
</dbReference>
<proteinExistence type="predicted"/>
<dbReference type="Pfam" id="PF07521">
    <property type="entry name" value="RMMBL"/>
    <property type="match status" value="1"/>
</dbReference>
<evidence type="ECO:0000313" key="5">
    <source>
        <dbReference type="Proteomes" id="UP001158067"/>
    </source>
</evidence>
<keyword evidence="1" id="KW-0378">Hydrolase</keyword>
<reference evidence="4 5" key="1">
    <citation type="submission" date="2017-05" db="EMBL/GenBank/DDBJ databases">
        <authorList>
            <person name="Varghese N."/>
            <person name="Submissions S."/>
        </authorList>
    </citation>
    <scope>NUCLEOTIDE SEQUENCE [LARGE SCALE GENOMIC DNA]</scope>
    <source>
        <strain evidence="4 5">DSM 25457</strain>
    </source>
</reference>
<dbReference type="Pfam" id="PF10996">
    <property type="entry name" value="Beta-Casp"/>
    <property type="match status" value="1"/>
</dbReference>
<dbReference type="Gene3D" id="3.60.15.10">
    <property type="entry name" value="Ribonuclease Z/Hydroxyacylglutathione hydrolase-like"/>
    <property type="match status" value="1"/>
</dbReference>
<evidence type="ECO:0000259" key="2">
    <source>
        <dbReference type="SMART" id="SM00849"/>
    </source>
</evidence>
<dbReference type="PANTHER" id="PTHR11203">
    <property type="entry name" value="CLEAVAGE AND POLYADENYLATION SPECIFICITY FACTOR FAMILY MEMBER"/>
    <property type="match status" value="1"/>
</dbReference>
<organism evidence="4 5">
    <name type="scientific">Neorhodopirellula lusitana</name>
    <dbReference type="NCBI Taxonomy" id="445327"/>
    <lineage>
        <taxon>Bacteria</taxon>
        <taxon>Pseudomonadati</taxon>
        <taxon>Planctomycetota</taxon>
        <taxon>Planctomycetia</taxon>
        <taxon>Pirellulales</taxon>
        <taxon>Pirellulaceae</taxon>
        <taxon>Neorhodopirellula</taxon>
    </lineage>
</organism>
<dbReference type="Proteomes" id="UP001158067">
    <property type="component" value="Unassembled WGS sequence"/>
</dbReference>
<evidence type="ECO:0000259" key="3">
    <source>
        <dbReference type="SMART" id="SM01027"/>
    </source>
</evidence>
<feature type="domain" description="Beta-Casp" evidence="3">
    <location>
        <begin position="239"/>
        <end position="375"/>
    </location>
</feature>
<dbReference type="PANTHER" id="PTHR11203:SF37">
    <property type="entry name" value="INTEGRATOR COMPLEX SUBUNIT 11"/>
    <property type="match status" value="1"/>
</dbReference>
<sequence length="455" mass="50474">MQIIHHGAYDGVTGSCHQLVWKKDAGSADQSLLVDCGTFQGNDAKKHPNPEIEFSLKGIECLLLTHVHIDHAGRLPYLLGAGFDKPIFCSEPSAKLLPMVMEDALKIGFTRSKKLIGKFLHQIKRMLRPLPYHQWKDIPGGAKVRLLPAGHVLGSTIFEVELPDGKRVVFSGDIGAGTNPLLNPPVSPQRADVLVLESTYGDRLHPPKTDRQAELEKIVRHTLGNGGVTIIPAFSLGRTQALLYELNGIFERVEKSDDRSLLKQVDVIVDSPLASRFTSLYKEMKQHWGEEAQFLMETDDQPLVFENLTTVGSHTEHKSTLDYLDQKKLPAVVIAGSGMCTGGRVMNYLKRFIGDPRTDIVFAGYQASGTPGHFISRGSDWVRLDGKKHTIHAAVHQLTGYSAHGDQADLIRFVEEMESRPGEIRLVHGEYGPKRTLGKLLTEKGYKVFNPNKSR</sequence>
<dbReference type="SMART" id="SM00849">
    <property type="entry name" value="Lactamase_B"/>
    <property type="match status" value="1"/>
</dbReference>